<dbReference type="Proteomes" id="UP000655443">
    <property type="component" value="Unassembled WGS sequence"/>
</dbReference>
<proteinExistence type="predicted"/>
<evidence type="ECO:0000313" key="2">
    <source>
        <dbReference type="Proteomes" id="UP000655443"/>
    </source>
</evidence>
<evidence type="ECO:0000313" key="1">
    <source>
        <dbReference type="EMBL" id="GHE08525.1"/>
    </source>
</evidence>
<gene>
    <name evidence="1" type="ORF">GCM10010339_57600</name>
</gene>
<keyword evidence="2" id="KW-1185">Reference proteome</keyword>
<sequence>MSEAEAASLPIDAKTISATVDLVLGMSLGTSKREDIDVRVGQLTGFLNLLKGQCLGEDEDQDVLRLLGMVDRHLALSNRPTRRSQAHEAFNYMHDAAVFASALLSAYTKKNGIVAS</sequence>
<dbReference type="EMBL" id="BMVG01000017">
    <property type="protein sequence ID" value="GHE08525.1"/>
    <property type="molecule type" value="Genomic_DNA"/>
</dbReference>
<comment type="caution">
    <text evidence="1">The sequence shown here is derived from an EMBL/GenBank/DDBJ whole genome shotgun (WGS) entry which is preliminary data.</text>
</comment>
<reference evidence="1" key="1">
    <citation type="journal article" date="2014" name="Int. J. Syst. Evol. Microbiol.">
        <title>Complete genome sequence of Corynebacterium casei LMG S-19264T (=DSM 44701T), isolated from a smear-ripened cheese.</title>
        <authorList>
            <consortium name="US DOE Joint Genome Institute (JGI-PGF)"/>
            <person name="Walter F."/>
            <person name="Albersmeier A."/>
            <person name="Kalinowski J."/>
            <person name="Ruckert C."/>
        </authorList>
    </citation>
    <scope>NUCLEOTIDE SEQUENCE</scope>
    <source>
        <strain evidence="1">JCM 4714</strain>
    </source>
</reference>
<name>A0A919D5B0_9ACTN</name>
<protein>
    <submittedName>
        <fullName evidence="1">Uncharacterized protein</fullName>
    </submittedName>
</protein>
<accession>A0A919D5B0</accession>
<organism evidence="1 2">
    <name type="scientific">Streptomyces alanosinicus</name>
    <dbReference type="NCBI Taxonomy" id="68171"/>
    <lineage>
        <taxon>Bacteria</taxon>
        <taxon>Bacillati</taxon>
        <taxon>Actinomycetota</taxon>
        <taxon>Actinomycetes</taxon>
        <taxon>Kitasatosporales</taxon>
        <taxon>Streptomycetaceae</taxon>
        <taxon>Streptomyces</taxon>
    </lineage>
</organism>
<dbReference type="AlphaFoldDB" id="A0A919D5B0"/>
<reference evidence="1" key="2">
    <citation type="submission" date="2020-09" db="EMBL/GenBank/DDBJ databases">
        <authorList>
            <person name="Sun Q."/>
            <person name="Ohkuma M."/>
        </authorList>
    </citation>
    <scope>NUCLEOTIDE SEQUENCE</scope>
    <source>
        <strain evidence="1">JCM 4714</strain>
    </source>
</reference>